<proteinExistence type="predicted"/>
<protein>
    <submittedName>
        <fullName evidence="1">Uncharacterized protein</fullName>
    </submittedName>
</protein>
<reference evidence="1 2" key="1">
    <citation type="submission" date="2020-02" db="EMBL/GenBank/DDBJ databases">
        <authorList>
            <person name="Ferguson B K."/>
        </authorList>
    </citation>
    <scope>NUCLEOTIDE SEQUENCE [LARGE SCALE GENOMIC DNA]</scope>
</reference>
<dbReference type="EMBL" id="CADCXU010006558">
    <property type="protein sequence ID" value="CAA9998110.1"/>
    <property type="molecule type" value="Genomic_DNA"/>
</dbReference>
<evidence type="ECO:0000313" key="1">
    <source>
        <dbReference type="EMBL" id="CAA9998110.1"/>
    </source>
</evidence>
<keyword evidence="2" id="KW-1185">Reference proteome</keyword>
<gene>
    <name evidence="1" type="ORF">NTEN_LOCUS4404</name>
</gene>
<dbReference type="Proteomes" id="UP000479000">
    <property type="component" value="Unassembled WGS sequence"/>
</dbReference>
<sequence>MVDNFSKPRAFIQLSTHYQCVKSAGIARPKALLYGSQISARLPREGPFYRFRRDAALSRYLFTVILVVAKSPPPHTFNARISRSLGFRLSAEQSADKYRHIFFYELDPSSNSFLLPAHQIGEVEPELVPNLPGDCHQSLRWVHHLFPGFVSITNNP</sequence>
<organism evidence="1 2">
    <name type="scientific">Nesidiocoris tenuis</name>
    <dbReference type="NCBI Taxonomy" id="355587"/>
    <lineage>
        <taxon>Eukaryota</taxon>
        <taxon>Metazoa</taxon>
        <taxon>Ecdysozoa</taxon>
        <taxon>Arthropoda</taxon>
        <taxon>Hexapoda</taxon>
        <taxon>Insecta</taxon>
        <taxon>Pterygota</taxon>
        <taxon>Neoptera</taxon>
        <taxon>Paraneoptera</taxon>
        <taxon>Hemiptera</taxon>
        <taxon>Heteroptera</taxon>
        <taxon>Panheteroptera</taxon>
        <taxon>Cimicomorpha</taxon>
        <taxon>Miridae</taxon>
        <taxon>Dicyphina</taxon>
        <taxon>Nesidiocoris</taxon>
    </lineage>
</organism>
<dbReference type="AlphaFoldDB" id="A0A6H5G5U5"/>
<evidence type="ECO:0000313" key="2">
    <source>
        <dbReference type="Proteomes" id="UP000479000"/>
    </source>
</evidence>
<name>A0A6H5G5U5_9HEMI</name>
<accession>A0A6H5G5U5</accession>